<accession>A0A833JAI2</accession>
<evidence type="ECO:0000259" key="1">
    <source>
        <dbReference type="Pfam" id="PF00717"/>
    </source>
</evidence>
<feature type="domain" description="Peptidase S24/S26A/S26B/S26C" evidence="1">
    <location>
        <begin position="129"/>
        <end position="208"/>
    </location>
</feature>
<evidence type="ECO:0000313" key="2">
    <source>
        <dbReference type="EMBL" id="KAB7788002.1"/>
    </source>
</evidence>
<sequence length="228" mass="25736">MQAQGIDIDATKVSKTVAGRRKIQTEEMFPVLKFFGIDPDRFFREYYMGAGEEDPPKTQLMTESIRNRNDKIRYEKATRSMPNAGLPERIETASGGLPIFGVSVGGDARSRTLFNGQRLGEVARPMSLANNGRAYATYVHGDSMEPRYEAGEIVLVNPEKGYRKGNYVVAQVYDNDGDPPFGYVKRFVSFGDELVLEQLNPPAEEERFMRFPRERVVSVHRIVGTLDE</sequence>
<dbReference type="InterPro" id="IPR039418">
    <property type="entry name" value="LexA-like"/>
</dbReference>
<dbReference type="EMBL" id="WEKV01000001">
    <property type="protein sequence ID" value="KAB7788002.1"/>
    <property type="molecule type" value="Genomic_DNA"/>
</dbReference>
<dbReference type="CDD" id="cd06529">
    <property type="entry name" value="S24_LexA-like"/>
    <property type="match status" value="1"/>
</dbReference>
<dbReference type="SUPFAM" id="SSF51306">
    <property type="entry name" value="LexA/Signal peptidase"/>
    <property type="match status" value="1"/>
</dbReference>
<organism evidence="2 3">
    <name type="scientific">Methylorubrum populi</name>
    <dbReference type="NCBI Taxonomy" id="223967"/>
    <lineage>
        <taxon>Bacteria</taxon>
        <taxon>Pseudomonadati</taxon>
        <taxon>Pseudomonadota</taxon>
        <taxon>Alphaproteobacteria</taxon>
        <taxon>Hyphomicrobiales</taxon>
        <taxon>Methylobacteriaceae</taxon>
        <taxon>Methylorubrum</taxon>
    </lineage>
</organism>
<dbReference type="Pfam" id="PF00717">
    <property type="entry name" value="Peptidase_S24"/>
    <property type="match status" value="1"/>
</dbReference>
<proteinExistence type="predicted"/>
<dbReference type="InterPro" id="IPR036286">
    <property type="entry name" value="LexA/Signal_pep-like_sf"/>
</dbReference>
<dbReference type="InterPro" id="IPR015927">
    <property type="entry name" value="Peptidase_S24_S26A/B/C"/>
</dbReference>
<protein>
    <recommendedName>
        <fullName evidence="1">Peptidase S24/S26A/S26B/S26C domain-containing protein</fullName>
    </recommendedName>
</protein>
<gene>
    <name evidence="2" type="ORF">F8B43_0007</name>
</gene>
<dbReference type="Gene3D" id="2.10.109.10">
    <property type="entry name" value="Umud Fragment, subunit A"/>
    <property type="match status" value="1"/>
</dbReference>
<dbReference type="Proteomes" id="UP000469949">
    <property type="component" value="Unassembled WGS sequence"/>
</dbReference>
<reference evidence="2 3" key="1">
    <citation type="submission" date="2019-10" db="EMBL/GenBank/DDBJ databases">
        <title>Draft Genome Sequence of the Caffeine Degrading Methylotroph Methylorubrum populi PINKEL.</title>
        <authorList>
            <person name="Dawson S.C."/>
            <person name="Zhang X."/>
            <person name="Wright M.E."/>
            <person name="Sharma G."/>
            <person name="Langner J.T."/>
            <person name="Ditty J.L."/>
            <person name="Subuyuj G.A."/>
        </authorList>
    </citation>
    <scope>NUCLEOTIDE SEQUENCE [LARGE SCALE GENOMIC DNA]</scope>
    <source>
        <strain evidence="2 3">Pinkel</strain>
    </source>
</reference>
<evidence type="ECO:0000313" key="3">
    <source>
        <dbReference type="Proteomes" id="UP000469949"/>
    </source>
</evidence>
<name>A0A833JAI2_9HYPH</name>
<dbReference type="AlphaFoldDB" id="A0A833JAI2"/>
<comment type="caution">
    <text evidence="2">The sequence shown here is derived from an EMBL/GenBank/DDBJ whole genome shotgun (WGS) entry which is preliminary data.</text>
</comment>